<organism evidence="2 3">
    <name type="scientific">Halocaridina rubra</name>
    <name type="common">Hawaiian red shrimp</name>
    <dbReference type="NCBI Taxonomy" id="373956"/>
    <lineage>
        <taxon>Eukaryota</taxon>
        <taxon>Metazoa</taxon>
        <taxon>Ecdysozoa</taxon>
        <taxon>Arthropoda</taxon>
        <taxon>Crustacea</taxon>
        <taxon>Multicrustacea</taxon>
        <taxon>Malacostraca</taxon>
        <taxon>Eumalacostraca</taxon>
        <taxon>Eucarida</taxon>
        <taxon>Decapoda</taxon>
        <taxon>Pleocyemata</taxon>
        <taxon>Caridea</taxon>
        <taxon>Atyoidea</taxon>
        <taxon>Atyidae</taxon>
        <taxon>Halocaridina</taxon>
    </lineage>
</organism>
<accession>A0AAN8WTP6</accession>
<reference evidence="2 3" key="1">
    <citation type="submission" date="2023-11" db="EMBL/GenBank/DDBJ databases">
        <title>Halocaridina rubra genome assembly.</title>
        <authorList>
            <person name="Smith C."/>
        </authorList>
    </citation>
    <scope>NUCLEOTIDE SEQUENCE [LARGE SCALE GENOMIC DNA]</scope>
    <source>
        <strain evidence="2">EP-1</strain>
        <tissue evidence="2">Whole</tissue>
    </source>
</reference>
<dbReference type="AlphaFoldDB" id="A0AAN8WTP6"/>
<comment type="caution">
    <text evidence="2">The sequence shown here is derived from an EMBL/GenBank/DDBJ whole genome shotgun (WGS) entry which is preliminary data.</text>
</comment>
<keyword evidence="3" id="KW-1185">Reference proteome</keyword>
<gene>
    <name evidence="2" type="ORF">SK128_006227</name>
</gene>
<evidence type="ECO:0000313" key="2">
    <source>
        <dbReference type="EMBL" id="KAK7068548.1"/>
    </source>
</evidence>
<dbReference type="EMBL" id="JAXCGZ010017204">
    <property type="protein sequence ID" value="KAK7068548.1"/>
    <property type="molecule type" value="Genomic_DNA"/>
</dbReference>
<proteinExistence type="predicted"/>
<protein>
    <submittedName>
        <fullName evidence="2">Uncharacterized protein</fullName>
    </submittedName>
</protein>
<evidence type="ECO:0000313" key="3">
    <source>
        <dbReference type="Proteomes" id="UP001381693"/>
    </source>
</evidence>
<name>A0AAN8WTP6_HALRR</name>
<dbReference type="Proteomes" id="UP001381693">
    <property type="component" value="Unassembled WGS sequence"/>
</dbReference>
<sequence length="720" mass="79118">MVLTPDALGPVTFQAQYFSVSHLSCGELKSLPKPVLRALDSRYSVCQRVTMSLVSGSTIYKENSEFLSDLENDVFLSQDEDELKEGQDALLGYRLEEELNRSIEKMRQMEEGTESNENICVENRLESNIAAQSLQESPTELSPSRGTSDELLEDIEMPSLSNSVCESADLVSISSGSVSPVKYSFIDWSRASSASFAEPPKRVKGDSTSFQAPAIPKTKELDVYEKIALLSAPEVPRITTLLSLNENGDSNTESVVTLHKSGDDDCEGSIHSETLDHVQEESANLTSSPVSSNHTALSFELLDMGKMNDDLLSSLLVTNSPIKKPSGDVELPASVDVPKTTSENPVNHNKVTKESKELIFVNSESKENSLSTASTSPLPSNHRMTLGTGIELLDIDEVNDSLMSSFRMAKTPILEDGEDFPLSTPLKEYEKKVLEEKLRKDKEGSVYQNDCIFNHVVNPLNETHSLGNRSKSLNDIPVKGSTVVPLDTTYACLERLLGSNSGIFDLKDYASAFNATFNPKQVKPSLSCDNVREMCKENADPNALAPIIMYKSNEDGLKIQTLNTQAAPLTNTTFDAKKSPLVNRTFQLGIDKINSTFEKSEKICTENNRMDTTFEKGSEKVSSVVNSTFDKIQAEGTDPGPLNVTYEKGEYKIASLNESVNLMDAEEKVLKLILDSTPIKPFKAPPEAVSTPKDVVKLDSSIKRTSHFAIYASLNYTNLD</sequence>
<evidence type="ECO:0000256" key="1">
    <source>
        <dbReference type="SAM" id="MobiDB-lite"/>
    </source>
</evidence>
<feature type="region of interest" description="Disordered" evidence="1">
    <location>
        <begin position="327"/>
        <end position="347"/>
    </location>
</feature>